<dbReference type="InterPro" id="IPR009799">
    <property type="entry name" value="EthD_dom"/>
</dbReference>
<evidence type="ECO:0000313" key="3">
    <source>
        <dbReference type="Proteomes" id="UP000549911"/>
    </source>
</evidence>
<dbReference type="SUPFAM" id="SSF54909">
    <property type="entry name" value="Dimeric alpha+beta barrel"/>
    <property type="match status" value="1"/>
</dbReference>
<reference evidence="2 3" key="2">
    <citation type="submission" date="2020-08" db="EMBL/GenBank/DDBJ databases">
        <title>The Agave Microbiome: Exploring the role of microbial communities in plant adaptations to desert environments.</title>
        <authorList>
            <person name="Partida-Martinez L.P."/>
        </authorList>
    </citation>
    <scope>NUCLEOTIDE SEQUENCE [LARGE SCALE GENOMIC DNA]</scope>
    <source>
        <strain evidence="2 3">AT2.17</strain>
    </source>
</reference>
<dbReference type="Gene3D" id="3.30.70.100">
    <property type="match status" value="1"/>
</dbReference>
<name>A0A7Y9KQR1_9ACTN</name>
<evidence type="ECO:0000259" key="1">
    <source>
        <dbReference type="Pfam" id="PF07110"/>
    </source>
</evidence>
<dbReference type="AlphaFoldDB" id="A0A7Y9KQR1"/>
<feature type="domain" description="EthD" evidence="1">
    <location>
        <begin position="11"/>
        <end position="89"/>
    </location>
</feature>
<organism evidence="2 3">
    <name type="scientific">Nocardioides cavernae</name>
    <dbReference type="NCBI Taxonomy" id="1921566"/>
    <lineage>
        <taxon>Bacteria</taxon>
        <taxon>Bacillati</taxon>
        <taxon>Actinomycetota</taxon>
        <taxon>Actinomycetes</taxon>
        <taxon>Propionibacteriales</taxon>
        <taxon>Nocardioidaceae</taxon>
        <taxon>Nocardioides</taxon>
    </lineage>
</organism>
<dbReference type="RefSeq" id="WP_179618426.1">
    <property type="nucleotide sequence ID" value="NZ_JACCBW010000001.1"/>
</dbReference>
<dbReference type="Pfam" id="PF07110">
    <property type="entry name" value="EthD"/>
    <property type="match status" value="1"/>
</dbReference>
<dbReference type="Proteomes" id="UP000549911">
    <property type="component" value="Unassembled WGS sequence"/>
</dbReference>
<keyword evidence="3" id="KW-1185">Reference proteome</keyword>
<gene>
    <name evidence="2" type="ORF">F4692_000923</name>
</gene>
<comment type="caution">
    <text evidence="2">The sequence shown here is derived from an EMBL/GenBank/DDBJ whole genome shotgun (WGS) entry which is preliminary data.</text>
</comment>
<accession>A0A7Y9KQR1</accession>
<evidence type="ECO:0000313" key="2">
    <source>
        <dbReference type="EMBL" id="NYE35819.1"/>
    </source>
</evidence>
<proteinExistence type="predicted"/>
<dbReference type="GO" id="GO:0016491">
    <property type="term" value="F:oxidoreductase activity"/>
    <property type="evidence" value="ECO:0007669"/>
    <property type="project" value="InterPro"/>
</dbReference>
<dbReference type="NCBIfam" id="TIGR02118">
    <property type="entry name" value="EthD family reductase"/>
    <property type="match status" value="1"/>
</dbReference>
<dbReference type="InterPro" id="IPR011008">
    <property type="entry name" value="Dimeric_a/b-barrel"/>
</dbReference>
<reference evidence="2 3" key="1">
    <citation type="submission" date="2020-07" db="EMBL/GenBank/DDBJ databases">
        <authorList>
            <person name="Partida-Martinez L."/>
            <person name="Huntemann M."/>
            <person name="Clum A."/>
            <person name="Wang J."/>
            <person name="Palaniappan K."/>
            <person name="Ritter S."/>
            <person name="Chen I.-M."/>
            <person name="Stamatis D."/>
            <person name="Reddy T."/>
            <person name="O'Malley R."/>
            <person name="Daum C."/>
            <person name="Shapiro N."/>
            <person name="Ivanova N."/>
            <person name="Kyrpides N."/>
            <person name="Woyke T."/>
        </authorList>
    </citation>
    <scope>NUCLEOTIDE SEQUENCE [LARGE SCALE GENOMIC DNA]</scope>
    <source>
        <strain evidence="2 3">AT2.17</strain>
    </source>
</reference>
<dbReference type="EMBL" id="JACCBW010000001">
    <property type="protein sequence ID" value="NYE35819.1"/>
    <property type="molecule type" value="Genomic_DNA"/>
</dbReference>
<protein>
    <submittedName>
        <fullName evidence="2">Uncharacterized protein (TIGR02118 family)</fullName>
    </submittedName>
</protein>
<sequence>MVKFVAMVRRKEGLDFAEFARLWREEHAPLVLAMPGVRRYEQNLAHQGATRAWPYDGVAEVWFDDKPALHAAFASPAGVTANEHQTVFAGDVSWLLAEEQVWEPEADRG</sequence>